<evidence type="ECO:0000313" key="2">
    <source>
        <dbReference type="WBParaSite" id="RSKR_0000044600.1"/>
    </source>
</evidence>
<evidence type="ECO:0000313" key="1">
    <source>
        <dbReference type="Proteomes" id="UP000095286"/>
    </source>
</evidence>
<accession>A0AC35TGV8</accession>
<name>A0AC35TGV8_9BILA</name>
<organism evidence="1 2">
    <name type="scientific">Rhabditophanes sp. KR3021</name>
    <dbReference type="NCBI Taxonomy" id="114890"/>
    <lineage>
        <taxon>Eukaryota</taxon>
        <taxon>Metazoa</taxon>
        <taxon>Ecdysozoa</taxon>
        <taxon>Nematoda</taxon>
        <taxon>Chromadorea</taxon>
        <taxon>Rhabditida</taxon>
        <taxon>Tylenchina</taxon>
        <taxon>Panagrolaimomorpha</taxon>
        <taxon>Strongyloidoidea</taxon>
        <taxon>Alloionematidae</taxon>
        <taxon>Rhabditophanes</taxon>
    </lineage>
</organism>
<dbReference type="Proteomes" id="UP000095286">
    <property type="component" value="Unplaced"/>
</dbReference>
<dbReference type="WBParaSite" id="RSKR_0000044600.1">
    <property type="protein sequence ID" value="RSKR_0000044600.1"/>
    <property type="gene ID" value="RSKR_0000044600"/>
</dbReference>
<protein>
    <submittedName>
        <fullName evidence="2">Conserved secreted protein</fullName>
    </submittedName>
</protein>
<sequence>MQLFKACVLVALIVSASAGYSDSLARDIFWPMCAASYSHHPENCIANKLTNSKLVKQVTVPCDAAKNDNCSGFIAVDNKEKVILIIFRGTEGFTQLLTEGSSEVFSAPAQFLGGGVSPYFLNAFNQVWFGGLKDAFLTMEFLNLTQMQQISFIITPQIQIMMSSIALPLLFSFFFLANGRAFSDDSNDLVRNVRQTQQQSSVTLTCVDEVKLPKEIEIPSMHSSPARDQTCATNQPCVSVVGKVDGKKVSVKSCGDTIGQRMGNTTLEQFTMTKECVNLDMRMDSGPRMNMKVCTCITNKCNKNA</sequence>
<reference evidence="2" key="1">
    <citation type="submission" date="2016-11" db="UniProtKB">
        <authorList>
            <consortium name="WormBaseParasite"/>
        </authorList>
    </citation>
    <scope>IDENTIFICATION</scope>
    <source>
        <strain evidence="2">KR3021</strain>
    </source>
</reference>
<proteinExistence type="predicted"/>